<proteinExistence type="predicted"/>
<name>M5U7F8_9BACT</name>
<dbReference type="EMBL" id="ANOH01000470">
    <property type="protein sequence ID" value="EMI51888.1"/>
    <property type="molecule type" value="Genomic_DNA"/>
</dbReference>
<gene>
    <name evidence="1" type="ORF">RSSM_06676</name>
</gene>
<evidence type="ECO:0000313" key="1">
    <source>
        <dbReference type="EMBL" id="EMI51888.1"/>
    </source>
</evidence>
<organism evidence="1 2">
    <name type="scientific">Rhodopirellula sallentina SM41</name>
    <dbReference type="NCBI Taxonomy" id="1263870"/>
    <lineage>
        <taxon>Bacteria</taxon>
        <taxon>Pseudomonadati</taxon>
        <taxon>Planctomycetota</taxon>
        <taxon>Planctomycetia</taxon>
        <taxon>Pirellulales</taxon>
        <taxon>Pirellulaceae</taxon>
        <taxon>Rhodopirellula</taxon>
    </lineage>
</organism>
<keyword evidence="2" id="KW-1185">Reference proteome</keyword>
<accession>M5U7F8</accession>
<dbReference type="Proteomes" id="UP000011885">
    <property type="component" value="Unassembled WGS sequence"/>
</dbReference>
<protein>
    <submittedName>
        <fullName evidence="1">Uncharacterized protein</fullName>
    </submittedName>
</protein>
<reference evidence="1 2" key="1">
    <citation type="journal article" date="2013" name="Mar. Genomics">
        <title>Expression of sulfatases in Rhodopirellula baltica and the diversity of sulfatases in the genus Rhodopirellula.</title>
        <authorList>
            <person name="Wegner C.E."/>
            <person name="Richter-Heitmann T."/>
            <person name="Klindworth A."/>
            <person name="Klockow C."/>
            <person name="Richter M."/>
            <person name="Achstetter T."/>
            <person name="Glockner F.O."/>
            <person name="Harder J."/>
        </authorList>
    </citation>
    <scope>NUCLEOTIDE SEQUENCE [LARGE SCALE GENOMIC DNA]</scope>
    <source>
        <strain evidence="1 2">SM41</strain>
    </source>
</reference>
<evidence type="ECO:0000313" key="2">
    <source>
        <dbReference type="Proteomes" id="UP000011885"/>
    </source>
</evidence>
<sequence>MLRESFVQQAKPVNHSFSIDGESNVLLRPQDAGECVCRLVCWSVAEARRRPSQRDNDW</sequence>
<comment type="caution">
    <text evidence="1">The sequence shown here is derived from an EMBL/GenBank/DDBJ whole genome shotgun (WGS) entry which is preliminary data.</text>
</comment>
<dbReference type="AlphaFoldDB" id="M5U7F8"/>